<reference evidence="2" key="1">
    <citation type="submission" date="2023-04" db="EMBL/GenBank/DDBJ databases">
        <title>Genomic of Limosilactobacillus fermentum MSJK0025.</title>
        <authorList>
            <person name="Yang S."/>
        </authorList>
    </citation>
    <scope>NUCLEOTIDE SEQUENCE</scope>
    <source>
        <strain evidence="2">MSJK0025</strain>
    </source>
</reference>
<evidence type="ECO:0000313" key="2">
    <source>
        <dbReference type="EMBL" id="WFR89854.1"/>
    </source>
</evidence>
<gene>
    <name evidence="2" type="ORF">P8634_03850</name>
</gene>
<keyword evidence="2" id="KW-0378">Hydrolase</keyword>
<dbReference type="Proteomes" id="UP001218104">
    <property type="component" value="Chromosome"/>
</dbReference>
<dbReference type="GO" id="GO:0003677">
    <property type="term" value="F:DNA binding"/>
    <property type="evidence" value="ECO:0007669"/>
    <property type="project" value="InterPro"/>
</dbReference>
<proteinExistence type="predicted"/>
<dbReference type="EMBL" id="CP121468">
    <property type="protein sequence ID" value="WFR89854.1"/>
    <property type="molecule type" value="Genomic_DNA"/>
</dbReference>
<dbReference type="GO" id="GO:0016787">
    <property type="term" value="F:hydrolase activity"/>
    <property type="evidence" value="ECO:0007669"/>
    <property type="project" value="UniProtKB-KW"/>
</dbReference>
<feature type="domain" description="Type I restriction modification DNA specificity" evidence="1">
    <location>
        <begin position="2"/>
        <end position="143"/>
    </location>
</feature>
<name>A0AAJ6D2W6_LIMFE</name>
<dbReference type="GO" id="GO:0004519">
    <property type="term" value="F:endonuclease activity"/>
    <property type="evidence" value="ECO:0007669"/>
    <property type="project" value="UniProtKB-KW"/>
</dbReference>
<protein>
    <submittedName>
        <fullName evidence="2">Restriction endonuclease subunit S</fullName>
        <ecNumber evidence="2">3.1.21.-</ecNumber>
    </submittedName>
</protein>
<evidence type="ECO:0000313" key="3">
    <source>
        <dbReference type="Proteomes" id="UP001218104"/>
    </source>
</evidence>
<organism evidence="2 3">
    <name type="scientific">Limosilactobacillus fermentum</name>
    <name type="common">Lactobacillus fermentum</name>
    <dbReference type="NCBI Taxonomy" id="1613"/>
    <lineage>
        <taxon>Bacteria</taxon>
        <taxon>Bacillati</taxon>
        <taxon>Bacillota</taxon>
        <taxon>Bacilli</taxon>
        <taxon>Lactobacillales</taxon>
        <taxon>Lactobacillaceae</taxon>
        <taxon>Limosilactobacillus</taxon>
    </lineage>
</organism>
<evidence type="ECO:0000259" key="1">
    <source>
        <dbReference type="Pfam" id="PF01420"/>
    </source>
</evidence>
<accession>A0AAJ6D2W6</accession>
<sequence>MGSLFSFSKGDVDVQNKHIDGKGEFFVNSGVTNRGIKGKTDYPAKIFPAGTITIDFFGNAFYRNYRYKLATHNHVFSLTGECLKNDSIGPYLIGAMAYLPKKYAFSNMATVPSLEREEIMLPTQEDGTIDFDLMTRFITAIEKLVIEDVVDWADKKIAATKQVTNIE</sequence>
<dbReference type="EC" id="3.1.21.-" evidence="2"/>
<dbReference type="AlphaFoldDB" id="A0AAJ6D2W6"/>
<dbReference type="RefSeq" id="WP_107760522.1">
    <property type="nucleotide sequence ID" value="NZ_CP053314.1"/>
</dbReference>
<keyword evidence="2" id="KW-0255">Endonuclease</keyword>
<keyword evidence="2" id="KW-0540">Nuclease</keyword>
<dbReference type="InterPro" id="IPR000055">
    <property type="entry name" value="Restrct_endonuc_typeI_TRD"/>
</dbReference>
<dbReference type="Pfam" id="PF01420">
    <property type="entry name" value="Methylase_S"/>
    <property type="match status" value="1"/>
</dbReference>